<feature type="coiled-coil region" evidence="1">
    <location>
        <begin position="1"/>
        <end position="55"/>
    </location>
</feature>
<name>A0A6H1ZUN1_9ZZZZ</name>
<organism evidence="2">
    <name type="scientific">viral metagenome</name>
    <dbReference type="NCBI Taxonomy" id="1070528"/>
    <lineage>
        <taxon>unclassified sequences</taxon>
        <taxon>metagenomes</taxon>
        <taxon>organismal metagenomes</taxon>
    </lineage>
</organism>
<keyword evidence="1" id="KW-0175">Coiled coil</keyword>
<accession>A0A6H1ZUN1</accession>
<dbReference type="EMBL" id="MT144238">
    <property type="protein sequence ID" value="QJA51121.1"/>
    <property type="molecule type" value="Genomic_DNA"/>
</dbReference>
<evidence type="ECO:0000313" key="2">
    <source>
        <dbReference type="EMBL" id="QJA51121.1"/>
    </source>
</evidence>
<proteinExistence type="predicted"/>
<gene>
    <name evidence="2" type="ORF">TM448A01987_0009</name>
</gene>
<reference evidence="2" key="1">
    <citation type="submission" date="2020-03" db="EMBL/GenBank/DDBJ databases">
        <title>The deep terrestrial virosphere.</title>
        <authorList>
            <person name="Holmfeldt K."/>
            <person name="Nilsson E."/>
            <person name="Simone D."/>
            <person name="Lopez-Fernandez M."/>
            <person name="Wu X."/>
            <person name="de Brujin I."/>
            <person name="Lundin D."/>
            <person name="Andersson A."/>
            <person name="Bertilsson S."/>
            <person name="Dopson M."/>
        </authorList>
    </citation>
    <scope>NUCLEOTIDE SEQUENCE</scope>
    <source>
        <strain evidence="2">TM448A01987</strain>
    </source>
</reference>
<sequence>MNELQDLITGLEGKIKGLQTDKEVFIRAQGMDIEAEKLRAEAQKINDAVADLKVQVGELQSGKIKAIAPVVSGMSAAMNAFLATGSATLQILEDGDFFIGWVNEAGQTVPYAGLSGSEKVMFDAALAKALGATVLCGEVAELDEARLEAVLEKYAASDLQIILSSCHPPKTVPAGWEVTLL</sequence>
<evidence type="ECO:0000256" key="1">
    <source>
        <dbReference type="SAM" id="Coils"/>
    </source>
</evidence>
<dbReference type="AlphaFoldDB" id="A0A6H1ZUN1"/>
<protein>
    <submittedName>
        <fullName evidence="2">Uncharacterized protein</fullName>
    </submittedName>
</protein>